<accession>A0ABP0KPR9</accession>
<dbReference type="InterPro" id="IPR027359">
    <property type="entry name" value="Volt_channel_dom_sf"/>
</dbReference>
<sequence length="781" mass="87594">SSLAVQEEWHHNCILKWTSRQERRQRQAHQRLERMLHKKPDWQMGGLTRIATSDTIATPPDLSEVVQLTPTPTPKVAPEATLTERTTEHDFQASKEAPLAVEDRWVWYPAVNPPNWRRTCFLLLDDSSHSILGRIISGFMVATIMVSTVSFVIETLPFLQERPTLCQELLSAGEELTVKACEPAPLLIFSTLEAICIAIFTVEYCLRLALCHTDPRYGSSFLSRTFHYAIQPLNVVDVIAVLPFYLKLALEFSEIGVFGMLRLMRVCRLLKLAKHHQGIMVCWEALVNSGITLALLFFYEVLFGIIFATILHTLEGSKYSIAEEFTEPYMDLVTGKNMPPRYPTGVFVRRNLWDTGDEPTPFYSIPAALWWVFTTTTTVGYGDFAPTTTMGQCLGVLVFYFGIILLALPIGVVSQNFECAYERAHQGTRRRRMTSLISAKTRTMMSDARHGHVLTNRPVAPHLAPEQKGGISRWIFTVMNDPNSSIIAMGLSYISFGLIIVTTFSLILESMPVFNYTPAGCGAVELSVELCKPEPDPAFEVIEVTGSVFFTVEYALRIIFAHSASEEELGLTVVADAKPLPGWKKTLRYALQPLNVIDIMAIVPFYLEFIGLGGSGAAVLRVLRLVRIFRVLKSPKMRACVDMILCIVLEALPGIVSVFSLTCLVCIMFAACMFFAEGTTYSVDPSMVDLTTYPMGTYIRPTKDGNDWEPTPFLSIMHTFWWFFTTATTVGYGDYVPTTTAGKLVAVFTFYLGIVLVAIKLTIVQGSFRRHYPEWQKSHSI</sequence>
<dbReference type="PRINTS" id="PR00169">
    <property type="entry name" value="KCHANNEL"/>
</dbReference>
<dbReference type="EMBL" id="CAXAMN010009369">
    <property type="protein sequence ID" value="CAK9028444.1"/>
    <property type="molecule type" value="Genomic_DNA"/>
</dbReference>
<keyword evidence="15" id="KW-1185">Reference proteome</keyword>
<evidence type="ECO:0000256" key="7">
    <source>
        <dbReference type="ARBA" id="ARBA00022958"/>
    </source>
</evidence>
<name>A0ABP0KPR9_9DINO</name>
<reference evidence="14 15" key="1">
    <citation type="submission" date="2024-02" db="EMBL/GenBank/DDBJ databases">
        <authorList>
            <person name="Chen Y."/>
            <person name="Shah S."/>
            <person name="Dougan E. K."/>
            <person name="Thang M."/>
            <person name="Chan C."/>
        </authorList>
    </citation>
    <scope>NUCLEOTIDE SEQUENCE [LARGE SCALE GENOMIC DNA]</scope>
</reference>
<evidence type="ECO:0000313" key="14">
    <source>
        <dbReference type="EMBL" id="CAK9028444.1"/>
    </source>
</evidence>
<dbReference type="Proteomes" id="UP001642484">
    <property type="component" value="Unassembled WGS sequence"/>
</dbReference>
<feature type="transmembrane region" description="Helical" evidence="12">
    <location>
        <begin position="486"/>
        <end position="508"/>
    </location>
</feature>
<evidence type="ECO:0000256" key="9">
    <source>
        <dbReference type="ARBA" id="ARBA00023065"/>
    </source>
</evidence>
<keyword evidence="8 12" id="KW-1133">Transmembrane helix</keyword>
<evidence type="ECO:0000256" key="3">
    <source>
        <dbReference type="ARBA" id="ARBA00022538"/>
    </source>
</evidence>
<dbReference type="InterPro" id="IPR005821">
    <property type="entry name" value="Ion_trans_dom"/>
</dbReference>
<evidence type="ECO:0000256" key="10">
    <source>
        <dbReference type="ARBA" id="ARBA00023136"/>
    </source>
</evidence>
<keyword evidence="10 12" id="KW-0472">Membrane</keyword>
<proteinExistence type="predicted"/>
<keyword evidence="11" id="KW-0407">Ion channel</keyword>
<evidence type="ECO:0000256" key="11">
    <source>
        <dbReference type="ARBA" id="ARBA00023303"/>
    </source>
</evidence>
<dbReference type="PANTHER" id="PTHR11537:SF254">
    <property type="entry name" value="POTASSIUM VOLTAGE-GATED CHANNEL PROTEIN SHAB"/>
    <property type="match status" value="1"/>
</dbReference>
<evidence type="ECO:0000256" key="12">
    <source>
        <dbReference type="SAM" id="Phobius"/>
    </source>
</evidence>
<evidence type="ECO:0000256" key="6">
    <source>
        <dbReference type="ARBA" id="ARBA00022882"/>
    </source>
</evidence>
<dbReference type="PRINTS" id="PR01333">
    <property type="entry name" value="2POREKCHANEL"/>
</dbReference>
<dbReference type="SUPFAM" id="SSF81324">
    <property type="entry name" value="Voltage-gated potassium channels"/>
    <property type="match status" value="2"/>
</dbReference>
<feature type="transmembrane region" description="Helical" evidence="12">
    <location>
        <begin position="291"/>
        <end position="311"/>
    </location>
</feature>
<evidence type="ECO:0000256" key="2">
    <source>
        <dbReference type="ARBA" id="ARBA00022448"/>
    </source>
</evidence>
<evidence type="ECO:0000256" key="5">
    <source>
        <dbReference type="ARBA" id="ARBA00022826"/>
    </source>
</evidence>
<dbReference type="Gene3D" id="1.20.120.350">
    <property type="entry name" value="Voltage-gated potassium channels. Chain C"/>
    <property type="match status" value="2"/>
</dbReference>
<evidence type="ECO:0000259" key="13">
    <source>
        <dbReference type="Pfam" id="PF00520"/>
    </source>
</evidence>
<organism evidence="14 15">
    <name type="scientific">Durusdinium trenchii</name>
    <dbReference type="NCBI Taxonomy" id="1381693"/>
    <lineage>
        <taxon>Eukaryota</taxon>
        <taxon>Sar</taxon>
        <taxon>Alveolata</taxon>
        <taxon>Dinophyceae</taxon>
        <taxon>Suessiales</taxon>
        <taxon>Symbiodiniaceae</taxon>
        <taxon>Durusdinium</taxon>
    </lineage>
</organism>
<dbReference type="Pfam" id="PF00520">
    <property type="entry name" value="Ion_trans"/>
    <property type="match status" value="2"/>
</dbReference>
<gene>
    <name evidence="14" type="ORF">CCMP2556_LOCUS17106</name>
</gene>
<dbReference type="PANTHER" id="PTHR11537">
    <property type="entry name" value="VOLTAGE-GATED POTASSIUM CHANNEL"/>
    <property type="match status" value="1"/>
</dbReference>
<feature type="transmembrane region" description="Helical" evidence="12">
    <location>
        <begin position="394"/>
        <end position="413"/>
    </location>
</feature>
<comment type="caution">
    <text evidence="14">The sequence shown here is derived from an EMBL/GenBank/DDBJ whole genome shotgun (WGS) entry which is preliminary data.</text>
</comment>
<feature type="transmembrane region" description="Helical" evidence="12">
    <location>
        <begin position="744"/>
        <end position="763"/>
    </location>
</feature>
<feature type="transmembrane region" description="Helical" evidence="12">
    <location>
        <begin position="644"/>
        <end position="676"/>
    </location>
</feature>
<keyword evidence="2" id="KW-0813">Transport</keyword>
<evidence type="ECO:0000256" key="8">
    <source>
        <dbReference type="ARBA" id="ARBA00022989"/>
    </source>
</evidence>
<keyword evidence="3" id="KW-0633">Potassium transport</keyword>
<feature type="domain" description="Ion transport" evidence="13">
    <location>
        <begin position="492"/>
        <end position="771"/>
    </location>
</feature>
<feature type="transmembrane region" description="Helical" evidence="12">
    <location>
        <begin position="599"/>
        <end position="623"/>
    </location>
</feature>
<evidence type="ECO:0000256" key="1">
    <source>
        <dbReference type="ARBA" id="ARBA00004141"/>
    </source>
</evidence>
<protein>
    <recommendedName>
        <fullName evidence="13">Ion transport domain-containing protein</fullName>
    </recommendedName>
</protein>
<keyword evidence="7" id="KW-0630">Potassium</keyword>
<feature type="domain" description="Ion transport" evidence="13">
    <location>
        <begin position="135"/>
        <end position="424"/>
    </location>
</feature>
<keyword evidence="5" id="KW-0631">Potassium channel</keyword>
<keyword evidence="9" id="KW-0406">Ion transport</keyword>
<dbReference type="InterPro" id="IPR028325">
    <property type="entry name" value="VG_K_chnl"/>
</dbReference>
<evidence type="ECO:0000256" key="4">
    <source>
        <dbReference type="ARBA" id="ARBA00022692"/>
    </source>
</evidence>
<feature type="non-terminal residue" evidence="14">
    <location>
        <position position="1"/>
    </location>
</feature>
<feature type="transmembrane region" description="Helical" evidence="12">
    <location>
        <begin position="131"/>
        <end position="153"/>
    </location>
</feature>
<dbReference type="Gene3D" id="1.10.287.70">
    <property type="match status" value="2"/>
</dbReference>
<evidence type="ECO:0000313" key="15">
    <source>
        <dbReference type="Proteomes" id="UP001642484"/>
    </source>
</evidence>
<keyword evidence="4 12" id="KW-0812">Transmembrane</keyword>
<dbReference type="InterPro" id="IPR003280">
    <property type="entry name" value="2pore_dom_K_chnl"/>
</dbReference>
<keyword evidence="6" id="KW-0851">Voltage-gated channel</keyword>
<comment type="subcellular location">
    <subcellularLocation>
        <location evidence="1">Membrane</location>
        <topology evidence="1">Multi-pass membrane protein</topology>
    </subcellularLocation>
</comment>